<evidence type="ECO:0000256" key="1">
    <source>
        <dbReference type="ARBA" id="ARBA00004273"/>
    </source>
</evidence>
<dbReference type="UniPathway" id="UPA00850"/>
<evidence type="ECO:0000256" key="16">
    <source>
        <dbReference type="ARBA" id="ARBA00047493"/>
    </source>
</evidence>
<evidence type="ECO:0000256" key="6">
    <source>
        <dbReference type="ARBA" id="ARBA00022490"/>
    </source>
</evidence>
<dbReference type="InterPro" id="IPR036615">
    <property type="entry name" value="Mur_ligase_C_dom_sf"/>
</dbReference>
<dbReference type="GO" id="GO:0005829">
    <property type="term" value="C:cytosol"/>
    <property type="evidence" value="ECO:0007669"/>
    <property type="project" value="TreeGrafter"/>
</dbReference>
<dbReference type="SUPFAM" id="SSF53623">
    <property type="entry name" value="MurD-like peptide ligases, catalytic domain"/>
    <property type="match status" value="1"/>
</dbReference>
<keyword evidence="8 17" id="KW-0436">Ligase</keyword>
<comment type="caution">
    <text evidence="21">The sequence shown here is derived from an EMBL/GenBank/DDBJ whole genome shotgun (WGS) entry which is preliminary data.</text>
</comment>
<dbReference type="AlphaFoldDB" id="A0A5J5F2A5"/>
<dbReference type="EMBL" id="VXIS01000050">
    <property type="protein sequence ID" value="KAA8910082.1"/>
    <property type="molecule type" value="Genomic_DNA"/>
</dbReference>
<evidence type="ECO:0000256" key="15">
    <source>
        <dbReference type="ARBA" id="ARBA00023136"/>
    </source>
</evidence>
<evidence type="ECO:0000256" key="5">
    <source>
        <dbReference type="ARBA" id="ARBA00008276"/>
    </source>
</evidence>
<dbReference type="FunCoup" id="A0A5J5F2A5">
    <property type="interactions" value="681"/>
</dbReference>
<evidence type="ECO:0000256" key="12">
    <source>
        <dbReference type="ARBA" id="ARBA00022840"/>
    </source>
</evidence>
<keyword evidence="9 19" id="KW-0479">Metal-binding</keyword>
<evidence type="ECO:0000256" key="10">
    <source>
        <dbReference type="ARBA" id="ARBA00022741"/>
    </source>
</evidence>
<dbReference type="GO" id="GO:0004326">
    <property type="term" value="F:tetrahydrofolylpolyglutamate synthase activity"/>
    <property type="evidence" value="ECO:0007669"/>
    <property type="project" value="UniProtKB-EC"/>
</dbReference>
<feature type="binding site" evidence="18">
    <location>
        <position position="343"/>
    </location>
    <ligand>
        <name>ATP</name>
        <dbReference type="ChEBI" id="CHEBI:30616"/>
    </ligand>
</feature>
<feature type="domain" description="Mur ligase C-terminal" evidence="20">
    <location>
        <begin position="342"/>
        <end position="495"/>
    </location>
</feature>
<name>A0A5J5F2A5_9PEZI</name>
<comment type="cofactor">
    <cofactor evidence="17">
        <name>a monovalent cation</name>
        <dbReference type="ChEBI" id="CHEBI:60242"/>
    </cofactor>
    <text evidence="17">A monovalent cation.</text>
</comment>
<keyword evidence="14" id="KW-0496">Mitochondrion</keyword>
<dbReference type="SUPFAM" id="SSF53244">
    <property type="entry name" value="MurD-like peptide ligases, peptide-binding domain"/>
    <property type="match status" value="1"/>
</dbReference>
<comment type="similarity">
    <text evidence="5 17">Belongs to the folylpolyglutamate synthase family.</text>
</comment>
<evidence type="ECO:0000256" key="8">
    <source>
        <dbReference type="ARBA" id="ARBA00022598"/>
    </source>
</evidence>
<evidence type="ECO:0000256" key="18">
    <source>
        <dbReference type="PIRSR" id="PIRSR038895-1"/>
    </source>
</evidence>
<evidence type="ECO:0000259" key="20">
    <source>
        <dbReference type="Pfam" id="PF02875"/>
    </source>
</evidence>
<dbReference type="InterPro" id="IPR004101">
    <property type="entry name" value="Mur_ligase_C"/>
</dbReference>
<sequence length="510" mass="55956">MLPRHSLTGRASRLAAYSTLLKYRTMASAVRTYDDAIRSLNSLQSNFAVLDAVRKSGKMMNDQAIPEMVAWARRVGYNPSDFNRLNIIHVAGTKGKGSTCAFASSILSEYRRAGVLQKTGLYTSPHLRAVRERIQINGEPISEETFAKYFFEVWDRIEESAKTEGLDRADKPAYFRFLTLMAFHTYMREGVDTAIFEVGVGGEYDSTNIIQNPTATGITSLGIDHVGVLGNTIESIAWNKAGIFKNGSPGFTVDQPPSAMEVLKQRAEEKGTSLQLVRVHPEIQNGAVQLGLKADFQLGNASLAVALVEAHLKALGHPVNVSSEAPLPEGFKRGLQNVEWAGRCQVIQQANIEWNIDGAHTMESLDAAGKWFADKLDKPRKRVLIFNQQKRDAPENLLGALAASLKRQIADADSLFDHAMFCTNITWKEQGYKPDLMSVGSDTAAVTALTVQKALASAWHDADQKAQTHVLKTVEEAVDMVRSLEGDVQVLVTGSLHLVGGFLEVLDPQT</sequence>
<evidence type="ECO:0000256" key="9">
    <source>
        <dbReference type="ARBA" id="ARBA00022723"/>
    </source>
</evidence>
<dbReference type="GO" id="GO:0005743">
    <property type="term" value="C:mitochondrial inner membrane"/>
    <property type="evidence" value="ECO:0007669"/>
    <property type="project" value="UniProtKB-SubCell"/>
</dbReference>
<feature type="binding site" evidence="18">
    <location>
        <position position="357"/>
    </location>
    <ligand>
        <name>ATP</name>
        <dbReference type="ChEBI" id="CHEBI:30616"/>
    </ligand>
</feature>
<dbReference type="NCBIfam" id="TIGR01499">
    <property type="entry name" value="folC"/>
    <property type="match status" value="1"/>
</dbReference>
<dbReference type="EC" id="6.3.2.17" evidence="17"/>
<dbReference type="PANTHER" id="PTHR11136">
    <property type="entry name" value="FOLYLPOLYGLUTAMATE SYNTHASE-RELATED"/>
    <property type="match status" value="1"/>
</dbReference>
<keyword evidence="10 18" id="KW-0547">Nucleotide-binding</keyword>
<evidence type="ECO:0000256" key="19">
    <source>
        <dbReference type="PIRSR" id="PIRSR038895-2"/>
    </source>
</evidence>
<keyword evidence="13 19" id="KW-0460">Magnesium</keyword>
<dbReference type="OrthoDB" id="5212574at2759"/>
<feature type="binding site" evidence="19">
    <location>
        <position position="225"/>
    </location>
    <ligand>
        <name>Mg(2+)</name>
        <dbReference type="ChEBI" id="CHEBI:18420"/>
        <label>1</label>
    </ligand>
</feature>
<dbReference type="FunFam" id="3.40.1190.10:FF:000009">
    <property type="entry name" value="Folylpolyglutamate synthase"/>
    <property type="match status" value="1"/>
</dbReference>
<accession>A0A5J5F2A5</accession>
<comment type="subcellular location">
    <subcellularLocation>
        <location evidence="3">Cytoplasm</location>
    </subcellularLocation>
    <subcellularLocation>
        <location evidence="1">Mitochondrion inner membrane</location>
    </subcellularLocation>
    <subcellularLocation>
        <location evidence="2">Mitochondrion matrix</location>
    </subcellularLocation>
</comment>
<evidence type="ECO:0000256" key="11">
    <source>
        <dbReference type="ARBA" id="ARBA00022792"/>
    </source>
</evidence>
<comment type="pathway">
    <text evidence="4 17">Cofactor biosynthesis; tetrahydrofolylpolyglutamate biosynthesis.</text>
</comment>
<dbReference type="PANTHER" id="PTHR11136:SF5">
    <property type="entry name" value="FOLYLPOLYGLUTAMATE SYNTHASE, MITOCHONDRIAL"/>
    <property type="match status" value="1"/>
</dbReference>
<feature type="binding site" evidence="19">
    <location>
        <position position="124"/>
    </location>
    <ligand>
        <name>Mg(2+)</name>
        <dbReference type="ChEBI" id="CHEBI:18420"/>
        <label>1</label>
    </ligand>
</feature>
<dbReference type="InterPro" id="IPR001645">
    <property type="entry name" value="Folylpolyglutamate_synth"/>
</dbReference>
<dbReference type="Proteomes" id="UP000326924">
    <property type="component" value="Unassembled WGS sequence"/>
</dbReference>
<evidence type="ECO:0000256" key="4">
    <source>
        <dbReference type="ARBA" id="ARBA00005150"/>
    </source>
</evidence>
<reference evidence="21 22" key="1">
    <citation type="submission" date="2019-09" db="EMBL/GenBank/DDBJ databases">
        <title>Draft genome of the ectomycorrhizal ascomycete Sphaerosporella brunnea.</title>
        <authorList>
            <consortium name="DOE Joint Genome Institute"/>
            <person name="Benucci G.M."/>
            <person name="Marozzi G."/>
            <person name="Antonielli L."/>
            <person name="Sanchez S."/>
            <person name="Marco P."/>
            <person name="Wang X."/>
            <person name="Falini L.B."/>
            <person name="Barry K."/>
            <person name="Haridas S."/>
            <person name="Lipzen A."/>
            <person name="Labutti K."/>
            <person name="Grigoriev I.V."/>
            <person name="Murat C."/>
            <person name="Martin F."/>
            <person name="Albertini E."/>
            <person name="Donnini D."/>
            <person name="Bonito G."/>
        </authorList>
    </citation>
    <scope>NUCLEOTIDE SEQUENCE [LARGE SCALE GENOMIC DNA]</scope>
    <source>
        <strain evidence="21 22">Sb_GMNB300</strain>
    </source>
</reference>
<evidence type="ECO:0000256" key="14">
    <source>
        <dbReference type="ARBA" id="ARBA00023128"/>
    </source>
</evidence>
<dbReference type="Gene3D" id="3.40.1190.10">
    <property type="entry name" value="Mur-like, catalytic domain"/>
    <property type="match status" value="1"/>
</dbReference>
<dbReference type="GO" id="GO:0046872">
    <property type="term" value="F:metal ion binding"/>
    <property type="evidence" value="ECO:0007669"/>
    <property type="project" value="UniProtKB-KW"/>
</dbReference>
<dbReference type="Pfam" id="PF02875">
    <property type="entry name" value="Mur_ligase_C"/>
    <property type="match status" value="1"/>
</dbReference>
<dbReference type="InterPro" id="IPR018109">
    <property type="entry name" value="Folylpolyglutamate_synth_CS"/>
</dbReference>
<dbReference type="InParanoid" id="A0A5J5F2A5"/>
<dbReference type="GO" id="GO:0005759">
    <property type="term" value="C:mitochondrial matrix"/>
    <property type="evidence" value="ECO:0007669"/>
    <property type="project" value="UniProtKB-SubCell"/>
</dbReference>
<dbReference type="GO" id="GO:0005524">
    <property type="term" value="F:ATP binding"/>
    <property type="evidence" value="ECO:0007669"/>
    <property type="project" value="UniProtKB-KW"/>
</dbReference>
<evidence type="ECO:0000256" key="17">
    <source>
        <dbReference type="PIRNR" id="PIRNR038895"/>
    </source>
</evidence>
<evidence type="ECO:0000313" key="21">
    <source>
        <dbReference type="EMBL" id="KAA8910082.1"/>
    </source>
</evidence>
<dbReference type="PIRSF" id="PIRSF038895">
    <property type="entry name" value="FPGS"/>
    <property type="match status" value="1"/>
</dbReference>
<keyword evidence="15" id="KW-0472">Membrane</keyword>
<protein>
    <recommendedName>
        <fullName evidence="17">Folylpolyglutamate synthase</fullName>
        <ecNumber evidence="17">6.3.2.17</ecNumber>
    </recommendedName>
    <alternativeName>
        <fullName evidence="17">Folylpoly-gamma-glutamate synthetase</fullName>
    </alternativeName>
    <alternativeName>
        <fullName evidence="17">Tetrahydrofolylpolyglutamate synthase</fullName>
    </alternativeName>
</protein>
<dbReference type="InterPro" id="IPR036565">
    <property type="entry name" value="Mur-like_cat_sf"/>
</dbReference>
<evidence type="ECO:0000256" key="2">
    <source>
        <dbReference type="ARBA" id="ARBA00004305"/>
    </source>
</evidence>
<evidence type="ECO:0000256" key="7">
    <source>
        <dbReference type="ARBA" id="ARBA00022563"/>
    </source>
</evidence>
<gene>
    <name evidence="21" type="ORF">FN846DRAFT_567441</name>
</gene>
<keyword evidence="11" id="KW-0999">Mitochondrion inner membrane</keyword>
<evidence type="ECO:0000256" key="13">
    <source>
        <dbReference type="ARBA" id="ARBA00022842"/>
    </source>
</evidence>
<dbReference type="InterPro" id="IPR023600">
    <property type="entry name" value="Folylpolyglutamate_synth_euk"/>
</dbReference>
<keyword evidence="12 18" id="KW-0067">ATP-binding</keyword>
<comment type="catalytic activity">
    <reaction evidence="16 17">
        <text>(6S)-5,6,7,8-tetrahydrofolyl-(gamma-L-Glu)(n) + L-glutamate + ATP = (6S)-5,6,7,8-tetrahydrofolyl-(gamma-L-Glu)(n+1) + ADP + phosphate + H(+)</text>
        <dbReference type="Rhea" id="RHEA:10580"/>
        <dbReference type="Rhea" id="RHEA-COMP:14738"/>
        <dbReference type="Rhea" id="RHEA-COMP:14740"/>
        <dbReference type="ChEBI" id="CHEBI:15378"/>
        <dbReference type="ChEBI" id="CHEBI:29985"/>
        <dbReference type="ChEBI" id="CHEBI:30616"/>
        <dbReference type="ChEBI" id="CHEBI:43474"/>
        <dbReference type="ChEBI" id="CHEBI:141005"/>
        <dbReference type="ChEBI" id="CHEBI:456216"/>
        <dbReference type="EC" id="6.3.2.17"/>
    </reaction>
</comment>
<keyword evidence="7 17" id="KW-0554">One-carbon metabolism</keyword>
<dbReference type="Gene3D" id="3.90.190.20">
    <property type="entry name" value="Mur ligase, C-terminal domain"/>
    <property type="match status" value="1"/>
</dbReference>
<keyword evidence="22" id="KW-1185">Reference proteome</keyword>
<comment type="function">
    <text evidence="17">Catalyzes conversion of folates to polyglutamate derivatives allowing concentration of folate compounds in the cell and the intracellular retention of these cofactors, which are important substrates for most of the folate-dependent enzymes that are involved in one-carbon transfer reactions involved in purine, pyrimidine and amino acid synthesis.</text>
</comment>
<evidence type="ECO:0000313" key="22">
    <source>
        <dbReference type="Proteomes" id="UP000326924"/>
    </source>
</evidence>
<dbReference type="GO" id="GO:0006730">
    <property type="term" value="P:one-carbon metabolic process"/>
    <property type="evidence" value="ECO:0007669"/>
    <property type="project" value="UniProtKB-KW"/>
</dbReference>
<keyword evidence="6" id="KW-0963">Cytoplasm</keyword>
<feature type="binding site" evidence="19">
    <location>
        <position position="197"/>
    </location>
    <ligand>
        <name>Mg(2+)</name>
        <dbReference type="ChEBI" id="CHEBI:18420"/>
        <label>1</label>
    </ligand>
</feature>
<evidence type="ECO:0000256" key="3">
    <source>
        <dbReference type="ARBA" id="ARBA00004496"/>
    </source>
</evidence>
<organism evidence="21 22">
    <name type="scientific">Sphaerosporella brunnea</name>
    <dbReference type="NCBI Taxonomy" id="1250544"/>
    <lineage>
        <taxon>Eukaryota</taxon>
        <taxon>Fungi</taxon>
        <taxon>Dikarya</taxon>
        <taxon>Ascomycota</taxon>
        <taxon>Pezizomycotina</taxon>
        <taxon>Pezizomycetes</taxon>
        <taxon>Pezizales</taxon>
        <taxon>Pyronemataceae</taxon>
        <taxon>Sphaerosporella</taxon>
    </lineage>
</organism>
<proteinExistence type="inferred from homology"/>
<dbReference type="PROSITE" id="PS01012">
    <property type="entry name" value="FOLYLPOLYGLU_SYNT_2"/>
    <property type="match status" value="1"/>
</dbReference>